<dbReference type="OrthoDB" id="6133115at2759"/>
<evidence type="ECO:0000256" key="4">
    <source>
        <dbReference type="ARBA" id="ARBA00022692"/>
    </source>
</evidence>
<evidence type="ECO:0000256" key="3">
    <source>
        <dbReference type="ARBA" id="ARBA00022448"/>
    </source>
</evidence>
<evidence type="ECO:0000256" key="5">
    <source>
        <dbReference type="ARBA" id="ARBA00022989"/>
    </source>
</evidence>
<dbReference type="InterPro" id="IPR003663">
    <property type="entry name" value="Sugar/inositol_transpt"/>
</dbReference>
<dbReference type="FunFam" id="1.20.1250.20:FF:000134">
    <property type="entry name" value="MFS sugar transporter protein"/>
    <property type="match status" value="1"/>
</dbReference>
<evidence type="ECO:0000313" key="11">
    <source>
        <dbReference type="Proteomes" id="UP001147747"/>
    </source>
</evidence>
<evidence type="ECO:0000256" key="6">
    <source>
        <dbReference type="ARBA" id="ARBA00023136"/>
    </source>
</evidence>
<comment type="similarity">
    <text evidence="2 7">Belongs to the major facilitator superfamily. Sugar transporter (TC 2.A.1.1) family.</text>
</comment>
<evidence type="ECO:0000256" key="2">
    <source>
        <dbReference type="ARBA" id="ARBA00010992"/>
    </source>
</evidence>
<evidence type="ECO:0000256" key="8">
    <source>
        <dbReference type="SAM" id="Phobius"/>
    </source>
</evidence>
<dbReference type="RefSeq" id="XP_056483825.1">
    <property type="nucleotide sequence ID" value="XM_056633205.1"/>
</dbReference>
<dbReference type="AlphaFoldDB" id="A0A9W9VMV1"/>
<reference evidence="10" key="1">
    <citation type="submission" date="2022-12" db="EMBL/GenBank/DDBJ databases">
        <authorList>
            <person name="Petersen C."/>
        </authorList>
    </citation>
    <scope>NUCLEOTIDE SEQUENCE</scope>
    <source>
        <strain evidence="10">IBT 29677</strain>
    </source>
</reference>
<gene>
    <name evidence="10" type="ORF">N7509_008568</name>
</gene>
<dbReference type="SUPFAM" id="SSF103473">
    <property type="entry name" value="MFS general substrate transporter"/>
    <property type="match status" value="1"/>
</dbReference>
<keyword evidence="3 7" id="KW-0813">Transport</keyword>
<accession>A0A9W9VMV1</accession>
<dbReference type="EMBL" id="JAPZBU010000009">
    <property type="protein sequence ID" value="KAJ5386027.1"/>
    <property type="molecule type" value="Genomic_DNA"/>
</dbReference>
<dbReference type="Pfam" id="PF00083">
    <property type="entry name" value="Sugar_tr"/>
    <property type="match status" value="1"/>
</dbReference>
<feature type="transmembrane region" description="Helical" evidence="8">
    <location>
        <begin position="67"/>
        <end position="94"/>
    </location>
</feature>
<dbReference type="GeneID" id="81372185"/>
<dbReference type="Gene3D" id="1.20.1250.20">
    <property type="entry name" value="MFS general substrate transporter like domains"/>
    <property type="match status" value="1"/>
</dbReference>
<feature type="transmembrane region" description="Helical" evidence="8">
    <location>
        <begin position="165"/>
        <end position="188"/>
    </location>
</feature>
<comment type="subcellular location">
    <subcellularLocation>
        <location evidence="1">Membrane</location>
        <topology evidence="1">Multi-pass membrane protein</topology>
    </subcellularLocation>
</comment>
<dbReference type="PROSITE" id="PS00216">
    <property type="entry name" value="SUGAR_TRANSPORT_1"/>
    <property type="match status" value="2"/>
</dbReference>
<dbReference type="PROSITE" id="PS50850">
    <property type="entry name" value="MFS"/>
    <property type="match status" value="1"/>
</dbReference>
<feature type="transmembrane region" description="Helical" evidence="8">
    <location>
        <begin position="381"/>
        <end position="401"/>
    </location>
</feature>
<keyword evidence="11" id="KW-1185">Reference proteome</keyword>
<dbReference type="InterPro" id="IPR036259">
    <property type="entry name" value="MFS_trans_sf"/>
</dbReference>
<dbReference type="PRINTS" id="PR00171">
    <property type="entry name" value="SUGRTRNSPORT"/>
</dbReference>
<dbReference type="PANTHER" id="PTHR48022">
    <property type="entry name" value="PLASTIDIC GLUCOSE TRANSPORTER 4"/>
    <property type="match status" value="1"/>
</dbReference>
<feature type="transmembrane region" description="Helical" evidence="8">
    <location>
        <begin position="37"/>
        <end position="61"/>
    </location>
</feature>
<dbReference type="InterPro" id="IPR020846">
    <property type="entry name" value="MFS_dom"/>
</dbReference>
<proteinExistence type="inferred from homology"/>
<feature type="transmembrane region" description="Helical" evidence="8">
    <location>
        <begin position="131"/>
        <end position="153"/>
    </location>
</feature>
<dbReference type="PROSITE" id="PS00217">
    <property type="entry name" value="SUGAR_TRANSPORT_2"/>
    <property type="match status" value="1"/>
</dbReference>
<reference evidence="10" key="2">
    <citation type="journal article" date="2023" name="IMA Fungus">
        <title>Comparative genomic study of the Penicillium genus elucidates a diverse pangenome and 15 lateral gene transfer events.</title>
        <authorList>
            <person name="Petersen C."/>
            <person name="Sorensen T."/>
            <person name="Nielsen M.R."/>
            <person name="Sondergaard T.E."/>
            <person name="Sorensen J.L."/>
            <person name="Fitzpatrick D.A."/>
            <person name="Frisvad J.C."/>
            <person name="Nielsen K.L."/>
        </authorList>
    </citation>
    <scope>NUCLEOTIDE SEQUENCE</scope>
    <source>
        <strain evidence="10">IBT 29677</strain>
    </source>
</reference>
<dbReference type="GO" id="GO:0005351">
    <property type="term" value="F:carbohydrate:proton symporter activity"/>
    <property type="evidence" value="ECO:0007669"/>
    <property type="project" value="TreeGrafter"/>
</dbReference>
<dbReference type="GO" id="GO:0016020">
    <property type="term" value="C:membrane"/>
    <property type="evidence" value="ECO:0007669"/>
    <property type="project" value="UniProtKB-SubCell"/>
</dbReference>
<organism evidence="10 11">
    <name type="scientific">Penicillium cosmopolitanum</name>
    <dbReference type="NCBI Taxonomy" id="1131564"/>
    <lineage>
        <taxon>Eukaryota</taxon>
        <taxon>Fungi</taxon>
        <taxon>Dikarya</taxon>
        <taxon>Ascomycota</taxon>
        <taxon>Pezizomycotina</taxon>
        <taxon>Eurotiomycetes</taxon>
        <taxon>Eurotiomycetidae</taxon>
        <taxon>Eurotiales</taxon>
        <taxon>Aspergillaceae</taxon>
        <taxon>Penicillium</taxon>
    </lineage>
</organism>
<evidence type="ECO:0000256" key="7">
    <source>
        <dbReference type="RuleBase" id="RU003346"/>
    </source>
</evidence>
<dbReference type="Proteomes" id="UP001147747">
    <property type="component" value="Unassembled WGS sequence"/>
</dbReference>
<comment type="caution">
    <text evidence="10">The sequence shown here is derived from an EMBL/GenBank/DDBJ whole genome shotgun (WGS) entry which is preliminary data.</text>
</comment>
<feature type="transmembrane region" description="Helical" evidence="8">
    <location>
        <begin position="451"/>
        <end position="470"/>
    </location>
</feature>
<dbReference type="PANTHER" id="PTHR48022:SF64">
    <property type="entry name" value="MAJOR FACILITATOR SUPERFAMILY (MFS) PROFILE DOMAIN-CONTAINING PROTEIN"/>
    <property type="match status" value="1"/>
</dbReference>
<keyword evidence="6 8" id="KW-0472">Membrane</keyword>
<dbReference type="InterPro" id="IPR050360">
    <property type="entry name" value="MFS_Sugar_Transporters"/>
</dbReference>
<feature type="transmembrane region" description="Helical" evidence="8">
    <location>
        <begin position="106"/>
        <end position="125"/>
    </location>
</feature>
<evidence type="ECO:0000256" key="1">
    <source>
        <dbReference type="ARBA" id="ARBA00004141"/>
    </source>
</evidence>
<name>A0A9W9VMV1_9EURO</name>
<protein>
    <recommendedName>
        <fullName evidence="9">Major facilitator superfamily (MFS) profile domain-containing protein</fullName>
    </recommendedName>
</protein>
<sequence length="508" mass="55726">MEPTKESESPIEALKVLPNNTHQNWLKDRGLRKLNTGIALMFASSAGTGYNGSLINGLLVLPEFKSAIIHGLTPSIIGLIIAATSLGAFISFIPASYIADRFGRKVCVGIGSCLVIIASVIQVGVKSHWLFFGMRVLAGVGVGTAQTAAPLLATEIAHPRQRQTATALYNACWCMGSIASAGITFATLSMSGSWSWRIPCLLQAMYPLTQLIGLFIVPESPRWLISKSRKDEAFVILAKYHANGSMDDELVLHEYEQICNTIHAENATPSHWSSFFASKGEFHRLGICVLVGLMQEWAGNGIISYYLAPILNSVGISRASDQAAVNTGLQVWNLILSSTGAVASEKYGRRFMWLLGTAIMLLFLSGTTIVSGLFMEMNIKAAGLAMVPMLFLFFSGFDLAYSPLFIAYPAEILPFQLRAKGMAVTLMTDAAACFFNQYVNPVAFMALQWKYYIVYVGCLVFFLAMVYFFFRETKGRSLEEVARIFDRDCKPTTTVEEIDGKSSEDEKK</sequence>
<evidence type="ECO:0000259" key="9">
    <source>
        <dbReference type="PROSITE" id="PS50850"/>
    </source>
</evidence>
<evidence type="ECO:0000313" key="10">
    <source>
        <dbReference type="EMBL" id="KAJ5386027.1"/>
    </source>
</evidence>
<keyword evidence="4 8" id="KW-0812">Transmembrane</keyword>
<dbReference type="NCBIfam" id="TIGR00879">
    <property type="entry name" value="SP"/>
    <property type="match status" value="1"/>
</dbReference>
<dbReference type="InterPro" id="IPR005828">
    <property type="entry name" value="MFS_sugar_transport-like"/>
</dbReference>
<keyword evidence="5 8" id="KW-1133">Transmembrane helix</keyword>
<feature type="domain" description="Major facilitator superfamily (MFS) profile" evidence="9">
    <location>
        <begin position="37"/>
        <end position="474"/>
    </location>
</feature>
<dbReference type="InterPro" id="IPR005829">
    <property type="entry name" value="Sugar_transporter_CS"/>
</dbReference>
<feature type="transmembrane region" description="Helical" evidence="8">
    <location>
        <begin position="351"/>
        <end position="375"/>
    </location>
</feature>